<keyword evidence="3" id="KW-0378">Hydrolase</keyword>
<evidence type="ECO:0000313" key="8">
    <source>
        <dbReference type="Proteomes" id="UP001165653"/>
    </source>
</evidence>
<comment type="caution">
    <text evidence="7">The sequence shown here is derived from an EMBL/GenBank/DDBJ whole genome shotgun (WGS) entry which is preliminary data.</text>
</comment>
<keyword evidence="1" id="KW-0645">Protease</keyword>
<protein>
    <recommendedName>
        <fullName evidence="6">MPN domain-containing protein</fullName>
    </recommendedName>
</protein>
<sequence length="154" mass="17462">MRFIIREHRVVRIGEPRPSSQGDNPEAIYRYFNEVVAADPAHEPDKEHLVVLFLNTRLEIFGWHLAGLGTLNEVSFHPREVLRPAIMSGAYGFVLTHNHPSGDPSPSISDDRCTRRLVEASDVLQIRFLDHLIVGDPLAGRKPWFSFRESGIIV</sequence>
<dbReference type="PROSITE" id="PS50249">
    <property type="entry name" value="MPN"/>
    <property type="match status" value="1"/>
</dbReference>
<proteinExistence type="predicted"/>
<dbReference type="Proteomes" id="UP001165653">
    <property type="component" value="Unassembled WGS sequence"/>
</dbReference>
<feature type="domain" description="MPN" evidence="6">
    <location>
        <begin position="21"/>
        <end position="153"/>
    </location>
</feature>
<dbReference type="InterPro" id="IPR001405">
    <property type="entry name" value="UPF0758"/>
</dbReference>
<dbReference type="InterPro" id="IPR020891">
    <property type="entry name" value="UPF0758_CS"/>
</dbReference>
<reference evidence="7" key="1">
    <citation type="submission" date="2022-10" db="EMBL/GenBank/DDBJ databases">
        <title>Luteolibacter sp. GHJ8, whole genome shotgun sequencing project.</title>
        <authorList>
            <person name="Zhao G."/>
            <person name="Shen L."/>
        </authorList>
    </citation>
    <scope>NUCLEOTIDE SEQUENCE</scope>
    <source>
        <strain evidence="7">GHJ8</strain>
    </source>
</reference>
<organism evidence="7 8">
    <name type="scientific">Luteolibacter rhizosphaerae</name>
    <dbReference type="NCBI Taxonomy" id="2989719"/>
    <lineage>
        <taxon>Bacteria</taxon>
        <taxon>Pseudomonadati</taxon>
        <taxon>Verrucomicrobiota</taxon>
        <taxon>Verrucomicrobiia</taxon>
        <taxon>Verrucomicrobiales</taxon>
        <taxon>Verrucomicrobiaceae</taxon>
        <taxon>Luteolibacter</taxon>
    </lineage>
</organism>
<dbReference type="PROSITE" id="PS01302">
    <property type="entry name" value="UPF0758"/>
    <property type="match status" value="1"/>
</dbReference>
<dbReference type="InterPro" id="IPR037518">
    <property type="entry name" value="MPN"/>
</dbReference>
<dbReference type="CDD" id="cd08071">
    <property type="entry name" value="MPN_DUF2466"/>
    <property type="match status" value="1"/>
</dbReference>
<keyword evidence="8" id="KW-1185">Reference proteome</keyword>
<dbReference type="PANTHER" id="PTHR30471">
    <property type="entry name" value="DNA REPAIR PROTEIN RADC"/>
    <property type="match status" value="1"/>
</dbReference>
<dbReference type="Pfam" id="PF04002">
    <property type="entry name" value="RadC"/>
    <property type="match status" value="1"/>
</dbReference>
<evidence type="ECO:0000256" key="1">
    <source>
        <dbReference type="ARBA" id="ARBA00022670"/>
    </source>
</evidence>
<dbReference type="PANTHER" id="PTHR30471:SF3">
    <property type="entry name" value="UPF0758 PROTEIN YEES-RELATED"/>
    <property type="match status" value="1"/>
</dbReference>
<evidence type="ECO:0000256" key="2">
    <source>
        <dbReference type="ARBA" id="ARBA00022723"/>
    </source>
</evidence>
<keyword evidence="2" id="KW-0479">Metal-binding</keyword>
<evidence type="ECO:0000256" key="3">
    <source>
        <dbReference type="ARBA" id="ARBA00022801"/>
    </source>
</evidence>
<dbReference type="EMBL" id="JAPDDR010000002">
    <property type="protein sequence ID" value="MCW1913000.1"/>
    <property type="molecule type" value="Genomic_DNA"/>
</dbReference>
<evidence type="ECO:0000259" key="6">
    <source>
        <dbReference type="PROSITE" id="PS50249"/>
    </source>
</evidence>
<keyword evidence="4" id="KW-0862">Zinc</keyword>
<gene>
    <name evidence="7" type="ORF">OJ996_05425</name>
</gene>
<accession>A0ABT3FZI0</accession>
<evidence type="ECO:0000256" key="4">
    <source>
        <dbReference type="ARBA" id="ARBA00022833"/>
    </source>
</evidence>
<evidence type="ECO:0000313" key="7">
    <source>
        <dbReference type="EMBL" id="MCW1913000.1"/>
    </source>
</evidence>
<name>A0ABT3FZI0_9BACT</name>
<evidence type="ECO:0000256" key="5">
    <source>
        <dbReference type="ARBA" id="ARBA00023049"/>
    </source>
</evidence>
<dbReference type="InterPro" id="IPR025657">
    <property type="entry name" value="RadC_JAB"/>
</dbReference>
<dbReference type="Gene3D" id="3.40.140.10">
    <property type="entry name" value="Cytidine Deaminase, domain 2"/>
    <property type="match status" value="1"/>
</dbReference>
<keyword evidence="5" id="KW-0482">Metalloprotease</keyword>
<dbReference type="RefSeq" id="WP_264511990.1">
    <property type="nucleotide sequence ID" value="NZ_JAPDDR010000002.1"/>
</dbReference>